<evidence type="ECO:0000313" key="4">
    <source>
        <dbReference type="Proteomes" id="UP000789831"/>
    </source>
</evidence>
<proteinExistence type="predicted"/>
<dbReference type="InterPro" id="IPR017964">
    <property type="entry name" value="DNA-dir_DNA_pol_B_CS"/>
</dbReference>
<name>A0A9N8VQJ4_9GLOM</name>
<organism evidence="3 4">
    <name type="scientific">Ambispora gerdemannii</name>
    <dbReference type="NCBI Taxonomy" id="144530"/>
    <lineage>
        <taxon>Eukaryota</taxon>
        <taxon>Fungi</taxon>
        <taxon>Fungi incertae sedis</taxon>
        <taxon>Mucoromycota</taxon>
        <taxon>Glomeromycotina</taxon>
        <taxon>Glomeromycetes</taxon>
        <taxon>Archaeosporales</taxon>
        <taxon>Ambisporaceae</taxon>
        <taxon>Ambispora</taxon>
    </lineage>
</organism>
<accession>A0A9N8VQJ4</accession>
<dbReference type="GO" id="GO:0003676">
    <property type="term" value="F:nucleic acid binding"/>
    <property type="evidence" value="ECO:0007669"/>
    <property type="project" value="InterPro"/>
</dbReference>
<feature type="coiled-coil region" evidence="1">
    <location>
        <begin position="1493"/>
        <end position="1525"/>
    </location>
</feature>
<dbReference type="SUPFAM" id="SSF81383">
    <property type="entry name" value="F-box domain"/>
    <property type="match status" value="1"/>
</dbReference>
<keyword evidence="4" id="KW-1185">Reference proteome</keyword>
<protein>
    <submittedName>
        <fullName evidence="3">12084_t:CDS:1</fullName>
    </submittedName>
</protein>
<evidence type="ECO:0000256" key="1">
    <source>
        <dbReference type="SAM" id="Coils"/>
    </source>
</evidence>
<dbReference type="PANTHER" id="PTHR31511:SF12">
    <property type="entry name" value="RHO TERMINATION FACTOR N-TERMINAL DOMAIN-CONTAINING PROTEIN"/>
    <property type="match status" value="1"/>
</dbReference>
<feature type="compositionally biased region" description="Acidic residues" evidence="2">
    <location>
        <begin position="550"/>
        <end position="567"/>
    </location>
</feature>
<sequence>MASTLPVLCLHEIFQLLIDDPRTLHSCLLVNRHWCHNAVSYLWRTPFQCTDASYSSSVSLINALLSSLPDEDKERIGIEDIDTAAFSYANYLRHLDFVNLARATSDWRSASCVQASPQSVLQILCRHILASDAVFFDLQLDFDTSLDDYDWSEDDWRFFHFPGADRSLSQLRTLSCFGAYDPTLLLSASALCTKIESIEVSLDTFGWTRYQRGELMIKAGAETLVTLITKQENLERFHLQDCPFRGYAIDLSNIFNALKSAQDTLRHVQFSTIDIRGYPLLDVLGQCNNLESIVFNRCQNIGKCANKKPTTPYFPNLKTLTLDKTFVSVPTLRAFAVNAGHSLEEVLLRDEGYQENWSAVQVFAVNNPNIKKFQVHGVITELQQILRMVKAWRQLESLSIMHTKDDESEDDELYEADYFIVDLGAAIPSTLEHLTIQLDLEFTAESLLRFYQNCQAPLKTFELPATQSISDDHLRVISEYSPNTLEHLNIIKATNITERAIRAARAVVPNITCSFYLANHNLIYRDHVRRILGNFFPSWKGPQPEPEPIPPEEEPEDEGESEYDIADEGNTSTENEPSDDSEFEHEEKLDPAISFKMIENPLPKRITESGRLPGPSQCIDYLTDIPQNYPQRHDPLAMFEDIEDQISDVYRKELPRLGGLKVKIVLIAHMYRFVQGNRFAHRIDANIAFPSEILDITRQDHIDLIISRQYHEILDKIDEMEHNPNSGWTYEYAYQPLRGSSHFALPEVWAKPQLGIINPQDTDKKCFEVCMKARLASEEARRMGRIDFPATLRDIDKFEENNPTYAINIFIPAYMENDRELRTAKLEPLRISEYNYQRDYMVDLILFTEEENLGDRRNINDIPEGLNTHYCLINGEEGWNRIMRSWNKFHERKYFCQHCMIAPFSRLDLLENHRQYNCHGRNNQYAGQREDFPKKGKHISKFEKYKAMEDAPFIFVKDLEADSEAIENNIIDENTNTIKLQKQQPNSFGYTLIQKDGKLIKEVIRRTPNSIAEAWESMQQDLEEIIMPILRASQHGCVKIKCEGTGENPKEIMYRTEELDKEEKFFDIVTKCYICKGRLQIEEKQNKPDEIKIPILYQGGKHYDIHLELRELGLVTDDKIEIIANNMENYKFIDSCQFQFPSLEKERYDHVKKYGKRRNYFRMSMKKVCGLDPVNYITLPSYAYDGQEDMHEFFQRWTRGGNSMAPRRIARANFPGMKGYDKRKANKWILYLDANNLYVWAMSQYLPTGGFRWLDLNNLPDIRTISPTSKRGKRRVVKRVEFSPYQNKDLIDELSRGKFAETEELVATLETKDHYILHYQNLQQCLALGMRLVHVYRIMEFDQSPWLEPYINANTLRRRDAKNAFEKDLWKLMNHAVFGKTMEDVRRRTRVDLVRQIGEENRLRKMLADPALVERKIFYGSNLIAVHRRQTHVILNKPIYVGATILDLSKFFMYDFWYGHIKRKYGNRAKLCYTDTDSLIIEIETEDVYADMVEDANLRFQRLTRIKKQEEIEDLTKNVQKAKGIEDEPRTAQFLRCERFVPYIIQQTKKSINPLDSKRWILSNRITTWAIGDCRIPMYLTALEQYGNNIPREILADMGL</sequence>
<dbReference type="PANTHER" id="PTHR31511">
    <property type="entry name" value="PROTEIN CBG23764"/>
    <property type="match status" value="1"/>
</dbReference>
<dbReference type="Gene3D" id="3.80.10.10">
    <property type="entry name" value="Ribonuclease Inhibitor"/>
    <property type="match status" value="1"/>
</dbReference>
<keyword evidence="1" id="KW-0175">Coiled coil</keyword>
<dbReference type="SUPFAM" id="SSF52047">
    <property type="entry name" value="RNI-like"/>
    <property type="match status" value="1"/>
</dbReference>
<evidence type="ECO:0000256" key="2">
    <source>
        <dbReference type="SAM" id="MobiDB-lite"/>
    </source>
</evidence>
<dbReference type="InterPro" id="IPR036047">
    <property type="entry name" value="F-box-like_dom_sf"/>
</dbReference>
<evidence type="ECO:0000313" key="3">
    <source>
        <dbReference type="EMBL" id="CAG8462779.1"/>
    </source>
</evidence>
<gene>
    <name evidence="3" type="ORF">AGERDE_LOCUS2341</name>
</gene>
<reference evidence="3" key="1">
    <citation type="submission" date="2021-06" db="EMBL/GenBank/DDBJ databases">
        <authorList>
            <person name="Kallberg Y."/>
            <person name="Tangrot J."/>
            <person name="Rosling A."/>
        </authorList>
    </citation>
    <scope>NUCLEOTIDE SEQUENCE</scope>
    <source>
        <strain evidence="3">MT106</strain>
    </source>
</reference>
<dbReference type="Proteomes" id="UP000789831">
    <property type="component" value="Unassembled WGS sequence"/>
</dbReference>
<dbReference type="OrthoDB" id="2406449at2759"/>
<feature type="region of interest" description="Disordered" evidence="2">
    <location>
        <begin position="536"/>
        <end position="586"/>
    </location>
</feature>
<dbReference type="InterPro" id="IPR032675">
    <property type="entry name" value="LRR_dom_sf"/>
</dbReference>
<dbReference type="InterPro" id="IPR043502">
    <property type="entry name" value="DNA/RNA_pol_sf"/>
</dbReference>
<dbReference type="GO" id="GO:0000166">
    <property type="term" value="F:nucleotide binding"/>
    <property type="evidence" value="ECO:0007669"/>
    <property type="project" value="InterPro"/>
</dbReference>
<dbReference type="PROSITE" id="PS00116">
    <property type="entry name" value="DNA_POLYMERASE_B"/>
    <property type="match status" value="1"/>
</dbReference>
<comment type="caution">
    <text evidence="3">The sequence shown here is derived from an EMBL/GenBank/DDBJ whole genome shotgun (WGS) entry which is preliminary data.</text>
</comment>
<dbReference type="SUPFAM" id="SSF56672">
    <property type="entry name" value="DNA/RNA polymerases"/>
    <property type="match status" value="1"/>
</dbReference>
<dbReference type="EMBL" id="CAJVPL010000192">
    <property type="protein sequence ID" value="CAG8462779.1"/>
    <property type="molecule type" value="Genomic_DNA"/>
</dbReference>